<evidence type="ECO:0000313" key="3">
    <source>
        <dbReference type="EMBL" id="KAL2826995.1"/>
    </source>
</evidence>
<accession>A0ABR4IGW2</accession>
<feature type="region of interest" description="Disordered" evidence="1">
    <location>
        <begin position="1"/>
        <end position="45"/>
    </location>
</feature>
<sequence length="503" mass="57073">MATRVQNEKERKILPKPAAQQTSPVNDKDSGVQDTPDGTGTGTIYDQDLSEVTLPSLTGSDLDINWASPCSDFDSLLYSPILFMHDIALDYSLVLVGDEYQALHHYQERFISDRLLRTPRWSMLGCIFQSVYNIPMVMHFLIALSSMDLNQRSPCPVISPRVSKTHFRKGSEMLIQLMNLDTEPHHFSTLSAWFFLFLFMSHRDTLDKKAVNQLSLSVLNYIQRYNLDSLSAGTGSEEKSSAWHDPCLSTEPGLIGRLLLFLASEDIGIGFEGCGGHLAKHLFGNDDLYRTIFSKQQYILERYWGQSYPEHEVMHDLETTAAIELGNKVGLLFHKVNELSKEVSEEATSPRDLDIEKGIIEIETQYSSILRMTRSSTAPRNPLQRTADAAVSNFYFVKLYYFRLTLSDSDCTQESPPHIIFAMTNLMNIAHRAFSEQDAWGHEIFQLPLFMAGIETNDQIHVEWIISKMSRLRFRTALSRIISIQDQIGGRLSIARVRQTIGG</sequence>
<name>A0ABR4IGW2_9EURO</name>
<dbReference type="Proteomes" id="UP001610335">
    <property type="component" value="Unassembled WGS sequence"/>
</dbReference>
<keyword evidence="2" id="KW-0812">Transmembrane</keyword>
<organism evidence="3 4">
    <name type="scientific">Aspergillus cavernicola</name>
    <dbReference type="NCBI Taxonomy" id="176166"/>
    <lineage>
        <taxon>Eukaryota</taxon>
        <taxon>Fungi</taxon>
        <taxon>Dikarya</taxon>
        <taxon>Ascomycota</taxon>
        <taxon>Pezizomycotina</taxon>
        <taxon>Eurotiomycetes</taxon>
        <taxon>Eurotiomycetidae</taxon>
        <taxon>Eurotiales</taxon>
        <taxon>Aspergillaceae</taxon>
        <taxon>Aspergillus</taxon>
        <taxon>Aspergillus subgen. Nidulantes</taxon>
    </lineage>
</organism>
<evidence type="ECO:0008006" key="5">
    <source>
        <dbReference type="Google" id="ProtNLM"/>
    </source>
</evidence>
<keyword evidence="2" id="KW-1133">Transmembrane helix</keyword>
<comment type="caution">
    <text evidence="3">The sequence shown here is derived from an EMBL/GenBank/DDBJ whole genome shotgun (WGS) entry which is preliminary data.</text>
</comment>
<evidence type="ECO:0000256" key="2">
    <source>
        <dbReference type="SAM" id="Phobius"/>
    </source>
</evidence>
<feature type="compositionally biased region" description="Basic and acidic residues" evidence="1">
    <location>
        <begin position="1"/>
        <end position="13"/>
    </location>
</feature>
<proteinExistence type="predicted"/>
<dbReference type="EMBL" id="JBFXLS010000027">
    <property type="protein sequence ID" value="KAL2826995.1"/>
    <property type="molecule type" value="Genomic_DNA"/>
</dbReference>
<keyword evidence="2" id="KW-0472">Membrane</keyword>
<gene>
    <name evidence="3" type="ORF">BDW59DRAFT_160575</name>
</gene>
<evidence type="ECO:0000256" key="1">
    <source>
        <dbReference type="SAM" id="MobiDB-lite"/>
    </source>
</evidence>
<protein>
    <recommendedName>
        <fullName evidence="5">Fungal-specific transcription factor domain-containing protein</fullName>
    </recommendedName>
</protein>
<feature type="compositionally biased region" description="Polar residues" evidence="1">
    <location>
        <begin position="32"/>
        <end position="44"/>
    </location>
</feature>
<reference evidence="3 4" key="1">
    <citation type="submission" date="2024-07" db="EMBL/GenBank/DDBJ databases">
        <title>Section-level genome sequencing and comparative genomics of Aspergillus sections Usti and Cavernicolus.</title>
        <authorList>
            <consortium name="Lawrence Berkeley National Laboratory"/>
            <person name="Nybo J.L."/>
            <person name="Vesth T.C."/>
            <person name="Theobald S."/>
            <person name="Frisvad J.C."/>
            <person name="Larsen T.O."/>
            <person name="Kjaerboelling I."/>
            <person name="Rothschild-Mancinelli K."/>
            <person name="Lyhne E.K."/>
            <person name="Kogle M.E."/>
            <person name="Barry K."/>
            <person name="Clum A."/>
            <person name="Na H."/>
            <person name="Ledsgaard L."/>
            <person name="Lin J."/>
            <person name="Lipzen A."/>
            <person name="Kuo A."/>
            <person name="Riley R."/>
            <person name="Mondo S."/>
            <person name="LaButti K."/>
            <person name="Haridas S."/>
            <person name="Pangalinan J."/>
            <person name="Salamov A.A."/>
            <person name="Simmons B.A."/>
            <person name="Magnuson J.K."/>
            <person name="Chen J."/>
            <person name="Drula E."/>
            <person name="Henrissat B."/>
            <person name="Wiebenga A."/>
            <person name="Lubbers R.J."/>
            <person name="Gomes A.C."/>
            <person name="Makela M.R."/>
            <person name="Stajich J."/>
            <person name="Grigoriev I.V."/>
            <person name="Mortensen U.H."/>
            <person name="De vries R.P."/>
            <person name="Baker S.E."/>
            <person name="Andersen M.R."/>
        </authorList>
    </citation>
    <scope>NUCLEOTIDE SEQUENCE [LARGE SCALE GENOMIC DNA]</scope>
    <source>
        <strain evidence="3 4">CBS 600.67</strain>
    </source>
</reference>
<keyword evidence="4" id="KW-1185">Reference proteome</keyword>
<feature type="transmembrane region" description="Helical" evidence="2">
    <location>
        <begin position="121"/>
        <end position="144"/>
    </location>
</feature>
<evidence type="ECO:0000313" key="4">
    <source>
        <dbReference type="Proteomes" id="UP001610335"/>
    </source>
</evidence>